<dbReference type="InterPro" id="IPR036770">
    <property type="entry name" value="Ankyrin_rpt-contain_sf"/>
</dbReference>
<dbReference type="PROSITE" id="PS50297">
    <property type="entry name" value="ANK_REP_REGION"/>
    <property type="match status" value="1"/>
</dbReference>
<keyword evidence="2 3" id="KW-0040">ANK repeat</keyword>
<dbReference type="PANTHER" id="PTHR24171:SF8">
    <property type="entry name" value="BRCA1-ASSOCIATED RING DOMAIN PROTEIN 1"/>
    <property type="match status" value="1"/>
</dbReference>
<keyword evidence="1" id="KW-0677">Repeat</keyword>
<proteinExistence type="predicted"/>
<feature type="region of interest" description="Disordered" evidence="4">
    <location>
        <begin position="147"/>
        <end position="173"/>
    </location>
</feature>
<evidence type="ECO:0000256" key="3">
    <source>
        <dbReference type="PROSITE-ProRule" id="PRU00023"/>
    </source>
</evidence>
<evidence type="ECO:0000313" key="5">
    <source>
        <dbReference type="EMBL" id="ODQ65361.1"/>
    </source>
</evidence>
<protein>
    <submittedName>
        <fullName evidence="5">Ankyrin</fullName>
    </submittedName>
</protein>
<reference evidence="5 6" key="1">
    <citation type="journal article" date="2016" name="Proc. Natl. Acad. Sci. U.S.A.">
        <title>Comparative genomics of biotechnologically important yeasts.</title>
        <authorList>
            <person name="Riley R."/>
            <person name="Haridas S."/>
            <person name="Wolfe K.H."/>
            <person name="Lopes M.R."/>
            <person name="Hittinger C.T."/>
            <person name="Goeker M."/>
            <person name="Salamov A.A."/>
            <person name="Wisecaver J.H."/>
            <person name="Long T.M."/>
            <person name="Calvey C.H."/>
            <person name="Aerts A.L."/>
            <person name="Barry K.W."/>
            <person name="Choi C."/>
            <person name="Clum A."/>
            <person name="Coughlan A.Y."/>
            <person name="Deshpande S."/>
            <person name="Douglass A.P."/>
            <person name="Hanson S.J."/>
            <person name="Klenk H.-P."/>
            <person name="LaButti K.M."/>
            <person name="Lapidus A."/>
            <person name="Lindquist E.A."/>
            <person name="Lipzen A.M."/>
            <person name="Meier-Kolthoff J.P."/>
            <person name="Ohm R.A."/>
            <person name="Otillar R.P."/>
            <person name="Pangilinan J.L."/>
            <person name="Peng Y."/>
            <person name="Rokas A."/>
            <person name="Rosa C.A."/>
            <person name="Scheuner C."/>
            <person name="Sibirny A.A."/>
            <person name="Slot J.C."/>
            <person name="Stielow J.B."/>
            <person name="Sun H."/>
            <person name="Kurtzman C.P."/>
            <person name="Blackwell M."/>
            <person name="Grigoriev I.V."/>
            <person name="Jeffries T.W."/>
        </authorList>
    </citation>
    <scope>NUCLEOTIDE SEQUENCE [LARGE SCALE GENOMIC DNA]</scope>
    <source>
        <strain evidence="5 6">DSM 6958</strain>
    </source>
</reference>
<gene>
    <name evidence="5" type="ORF">NADFUDRAFT_51956</name>
</gene>
<dbReference type="InterPro" id="IPR002110">
    <property type="entry name" value="Ankyrin_rpt"/>
</dbReference>
<accession>A0A1E3PIW3</accession>
<dbReference type="Pfam" id="PF12796">
    <property type="entry name" value="Ank_2"/>
    <property type="match status" value="1"/>
</dbReference>
<evidence type="ECO:0000256" key="2">
    <source>
        <dbReference type="ARBA" id="ARBA00023043"/>
    </source>
</evidence>
<feature type="compositionally biased region" description="Acidic residues" evidence="4">
    <location>
        <begin position="160"/>
        <end position="173"/>
    </location>
</feature>
<dbReference type="SMART" id="SM00248">
    <property type="entry name" value="ANK"/>
    <property type="match status" value="2"/>
</dbReference>
<feature type="repeat" description="ANK" evidence="3">
    <location>
        <begin position="80"/>
        <end position="118"/>
    </location>
</feature>
<dbReference type="PROSITE" id="PS50088">
    <property type="entry name" value="ANK_REPEAT"/>
    <property type="match status" value="1"/>
</dbReference>
<dbReference type="PANTHER" id="PTHR24171">
    <property type="entry name" value="ANKYRIN REPEAT DOMAIN-CONTAINING PROTEIN 39-RELATED"/>
    <property type="match status" value="1"/>
</dbReference>
<dbReference type="Gene3D" id="1.25.40.20">
    <property type="entry name" value="Ankyrin repeat-containing domain"/>
    <property type="match status" value="1"/>
</dbReference>
<organism evidence="5 6">
    <name type="scientific">Nadsonia fulvescens var. elongata DSM 6958</name>
    <dbReference type="NCBI Taxonomy" id="857566"/>
    <lineage>
        <taxon>Eukaryota</taxon>
        <taxon>Fungi</taxon>
        <taxon>Dikarya</taxon>
        <taxon>Ascomycota</taxon>
        <taxon>Saccharomycotina</taxon>
        <taxon>Dipodascomycetes</taxon>
        <taxon>Dipodascales</taxon>
        <taxon>Dipodascales incertae sedis</taxon>
        <taxon>Nadsonia</taxon>
    </lineage>
</organism>
<dbReference type="STRING" id="857566.A0A1E3PIW3"/>
<dbReference type="SUPFAM" id="SSF48403">
    <property type="entry name" value="Ankyrin repeat"/>
    <property type="match status" value="1"/>
</dbReference>
<dbReference type="Proteomes" id="UP000095009">
    <property type="component" value="Unassembled WGS sequence"/>
</dbReference>
<dbReference type="AlphaFoldDB" id="A0A1E3PIW3"/>
<keyword evidence="6" id="KW-1185">Reference proteome</keyword>
<evidence type="ECO:0000256" key="1">
    <source>
        <dbReference type="ARBA" id="ARBA00022737"/>
    </source>
</evidence>
<name>A0A1E3PIW3_9ASCO</name>
<sequence length="173" mass="18422">MSDEGASPAEILVESCRRNNTELLEQVLAGVEDKAGFLNSATDPVGNSGLHLAAANGSYECLDIILDIEGVEVDPVNRMQGETPLHSAVRYSDEEPEHGAFIVEELIEAGCDPRIKNKDGLKPVDLANPKNEDLVNTLRGAELALNMGNIEETNAQTEDSAAEEGSESGSESD</sequence>
<dbReference type="GO" id="GO:0004842">
    <property type="term" value="F:ubiquitin-protein transferase activity"/>
    <property type="evidence" value="ECO:0007669"/>
    <property type="project" value="TreeGrafter"/>
</dbReference>
<evidence type="ECO:0000256" key="4">
    <source>
        <dbReference type="SAM" id="MobiDB-lite"/>
    </source>
</evidence>
<evidence type="ECO:0000313" key="6">
    <source>
        <dbReference type="Proteomes" id="UP000095009"/>
    </source>
</evidence>
<dbReference type="GO" id="GO:0085020">
    <property type="term" value="P:protein K6-linked ubiquitination"/>
    <property type="evidence" value="ECO:0007669"/>
    <property type="project" value="TreeGrafter"/>
</dbReference>
<dbReference type="OrthoDB" id="9995210at2759"/>
<dbReference type="EMBL" id="KV454410">
    <property type="protein sequence ID" value="ODQ65361.1"/>
    <property type="molecule type" value="Genomic_DNA"/>
</dbReference>